<accession>A0A4Q7V8X7</accession>
<feature type="transmembrane region" description="Helical" evidence="1">
    <location>
        <begin position="67"/>
        <end position="87"/>
    </location>
</feature>
<comment type="caution">
    <text evidence="2">The sequence shown here is derived from an EMBL/GenBank/DDBJ whole genome shotgun (WGS) entry which is preliminary data.</text>
</comment>
<dbReference type="OrthoDB" id="1120048at2"/>
<gene>
    <name evidence="2" type="ORF">EV201_3325</name>
</gene>
<keyword evidence="3" id="KW-1185">Reference proteome</keyword>
<name>A0A4Q7V8X7_9BACT</name>
<evidence type="ECO:0000313" key="3">
    <source>
        <dbReference type="Proteomes" id="UP000293562"/>
    </source>
</evidence>
<keyword evidence="1" id="KW-0472">Membrane</keyword>
<evidence type="ECO:0000256" key="1">
    <source>
        <dbReference type="SAM" id="Phobius"/>
    </source>
</evidence>
<dbReference type="EMBL" id="SHKN01000007">
    <property type="protein sequence ID" value="RZT91112.1"/>
    <property type="molecule type" value="Genomic_DNA"/>
</dbReference>
<keyword evidence="1" id="KW-0812">Transmembrane</keyword>
<dbReference type="AlphaFoldDB" id="A0A4Q7V8X7"/>
<reference evidence="2 3" key="1">
    <citation type="submission" date="2019-02" db="EMBL/GenBank/DDBJ databases">
        <title>Genomic Encyclopedia of Type Strains, Phase IV (KMG-IV): sequencing the most valuable type-strain genomes for metagenomic binning, comparative biology and taxonomic classification.</title>
        <authorList>
            <person name="Goeker M."/>
        </authorList>
    </citation>
    <scope>NUCLEOTIDE SEQUENCE [LARGE SCALE GENOMIC DNA]</scope>
    <source>
        <strain evidence="2 3">DSM 28825</strain>
    </source>
</reference>
<proteinExistence type="predicted"/>
<dbReference type="RefSeq" id="WP_130308665.1">
    <property type="nucleotide sequence ID" value="NZ_SHKN01000007.1"/>
</dbReference>
<organism evidence="2 3">
    <name type="scientific">Ancylomarina subtilis</name>
    <dbReference type="NCBI Taxonomy" id="1639035"/>
    <lineage>
        <taxon>Bacteria</taxon>
        <taxon>Pseudomonadati</taxon>
        <taxon>Bacteroidota</taxon>
        <taxon>Bacteroidia</taxon>
        <taxon>Marinilabiliales</taxon>
        <taxon>Marinifilaceae</taxon>
        <taxon>Ancylomarina</taxon>
    </lineage>
</organism>
<sequence>MNNSNQPIVYPKCRCKEGQESDWEHLNETCIGIRPVIRKSFGIILLILAMTSLYEALSTIIYIDDELFFWGMSVSAFIFAGLSYYLLRICSIKEMTIRCRKCGFETTINFKGK</sequence>
<feature type="transmembrane region" description="Helical" evidence="1">
    <location>
        <begin position="41"/>
        <end position="61"/>
    </location>
</feature>
<protein>
    <submittedName>
        <fullName evidence="2">Uncharacterized protein</fullName>
    </submittedName>
</protein>
<keyword evidence="1" id="KW-1133">Transmembrane helix</keyword>
<dbReference type="Proteomes" id="UP000293562">
    <property type="component" value="Unassembled WGS sequence"/>
</dbReference>
<evidence type="ECO:0000313" key="2">
    <source>
        <dbReference type="EMBL" id="RZT91112.1"/>
    </source>
</evidence>